<dbReference type="AlphaFoldDB" id="A0A0F8WUS7"/>
<organism evidence="2">
    <name type="scientific">marine sediment metagenome</name>
    <dbReference type="NCBI Taxonomy" id="412755"/>
    <lineage>
        <taxon>unclassified sequences</taxon>
        <taxon>metagenomes</taxon>
        <taxon>ecological metagenomes</taxon>
    </lineage>
</organism>
<evidence type="ECO:0000313" key="2">
    <source>
        <dbReference type="EMBL" id="KKK60433.1"/>
    </source>
</evidence>
<dbReference type="SMART" id="SM00507">
    <property type="entry name" value="HNHc"/>
    <property type="match status" value="1"/>
</dbReference>
<accession>A0A0F8WUS7</accession>
<dbReference type="InterPro" id="IPR002711">
    <property type="entry name" value="HNH"/>
</dbReference>
<feature type="domain" description="HNH nuclease" evidence="1">
    <location>
        <begin position="92"/>
        <end position="144"/>
    </location>
</feature>
<reference evidence="2" key="1">
    <citation type="journal article" date="2015" name="Nature">
        <title>Complex archaea that bridge the gap between prokaryotes and eukaryotes.</title>
        <authorList>
            <person name="Spang A."/>
            <person name="Saw J.H."/>
            <person name="Jorgensen S.L."/>
            <person name="Zaremba-Niedzwiedzka K."/>
            <person name="Martijn J."/>
            <person name="Lind A.E."/>
            <person name="van Eijk R."/>
            <person name="Schleper C."/>
            <person name="Guy L."/>
            <person name="Ettema T.J."/>
        </authorList>
    </citation>
    <scope>NUCLEOTIDE SEQUENCE</scope>
</reference>
<proteinExistence type="predicted"/>
<dbReference type="Pfam" id="PF01844">
    <property type="entry name" value="HNH"/>
    <property type="match status" value="1"/>
</dbReference>
<dbReference type="GO" id="GO:0004519">
    <property type="term" value="F:endonuclease activity"/>
    <property type="evidence" value="ECO:0007669"/>
    <property type="project" value="InterPro"/>
</dbReference>
<sequence>MRTCKNYTDEDFIKAVESSISIAQVLRKIGLIPAGGNYKTAKLKIKNLGLNTDHFLGQGYLKGKTHNWTKRPLEEHLCVGATCRSSHIRKRLIDEGLKENRCECCGLWDEWQNKKLVMHLDHINGDSTDNRLENLRILCPNCHSQTSTYCGRNNKK</sequence>
<gene>
    <name evidence="2" type="ORF">LCGC14_3024400</name>
</gene>
<evidence type="ECO:0000259" key="1">
    <source>
        <dbReference type="SMART" id="SM00507"/>
    </source>
</evidence>
<dbReference type="GO" id="GO:0003676">
    <property type="term" value="F:nucleic acid binding"/>
    <property type="evidence" value="ECO:0007669"/>
    <property type="project" value="InterPro"/>
</dbReference>
<name>A0A0F8WUS7_9ZZZZ</name>
<dbReference type="InterPro" id="IPR003615">
    <property type="entry name" value="HNH_nuc"/>
</dbReference>
<dbReference type="GO" id="GO:0008270">
    <property type="term" value="F:zinc ion binding"/>
    <property type="evidence" value="ECO:0007669"/>
    <property type="project" value="InterPro"/>
</dbReference>
<comment type="caution">
    <text evidence="2">The sequence shown here is derived from an EMBL/GenBank/DDBJ whole genome shotgun (WGS) entry which is preliminary data.</text>
</comment>
<dbReference type="CDD" id="cd00085">
    <property type="entry name" value="HNHc"/>
    <property type="match status" value="1"/>
</dbReference>
<dbReference type="EMBL" id="LAZR01062972">
    <property type="protein sequence ID" value="KKK60433.1"/>
    <property type="molecule type" value="Genomic_DNA"/>
</dbReference>
<protein>
    <recommendedName>
        <fullName evidence="1">HNH nuclease domain-containing protein</fullName>
    </recommendedName>
</protein>